<name>A0A0M3HTH7_ASCLU</name>
<dbReference type="AlphaFoldDB" id="A0A0M3HTH7"/>
<organism evidence="1 2">
    <name type="scientific">Ascaris lumbricoides</name>
    <name type="common">Giant roundworm</name>
    <dbReference type="NCBI Taxonomy" id="6252"/>
    <lineage>
        <taxon>Eukaryota</taxon>
        <taxon>Metazoa</taxon>
        <taxon>Ecdysozoa</taxon>
        <taxon>Nematoda</taxon>
        <taxon>Chromadorea</taxon>
        <taxon>Rhabditida</taxon>
        <taxon>Spirurina</taxon>
        <taxon>Ascaridomorpha</taxon>
        <taxon>Ascaridoidea</taxon>
        <taxon>Ascarididae</taxon>
        <taxon>Ascaris</taxon>
    </lineage>
</organism>
<keyword evidence="1" id="KW-1185">Reference proteome</keyword>
<reference evidence="2" key="1">
    <citation type="submission" date="2017-02" db="UniProtKB">
        <authorList>
            <consortium name="WormBaseParasite"/>
        </authorList>
    </citation>
    <scope>IDENTIFICATION</scope>
</reference>
<dbReference type="Proteomes" id="UP000036681">
    <property type="component" value="Unplaced"/>
</dbReference>
<sequence length="84" mass="9787">MVASFIRLDSIKANRCWNRCCTLRVHAEAHADVRCKPFGYEEPLHDELWLMTSLKLDLEQVVKTTASMRTCLRLAKQHPEYTPI</sequence>
<evidence type="ECO:0000313" key="1">
    <source>
        <dbReference type="Proteomes" id="UP000036681"/>
    </source>
</evidence>
<dbReference type="WBParaSite" id="ALUE_0000594401-mRNA-1">
    <property type="protein sequence ID" value="ALUE_0000594401-mRNA-1"/>
    <property type="gene ID" value="ALUE_0000594401"/>
</dbReference>
<accession>A0A0M3HTH7</accession>
<protein>
    <submittedName>
        <fullName evidence="2">Uncharacterized protein</fullName>
    </submittedName>
</protein>
<proteinExistence type="predicted"/>
<evidence type="ECO:0000313" key="2">
    <source>
        <dbReference type="WBParaSite" id="ALUE_0000594401-mRNA-1"/>
    </source>
</evidence>